<proteinExistence type="predicted"/>
<protein>
    <submittedName>
        <fullName evidence="2">Uncharacterized protein</fullName>
    </submittedName>
</protein>
<gene>
    <name evidence="2" type="ORF">AOQ84DRAFT_284670</name>
</gene>
<dbReference type="Proteomes" id="UP000250140">
    <property type="component" value="Unassembled WGS sequence"/>
</dbReference>
<accession>A0A8E2F9D2</accession>
<dbReference type="PANTHER" id="PTHR37540">
    <property type="entry name" value="TRANSCRIPTION FACTOR (ACR-2), PUTATIVE-RELATED-RELATED"/>
    <property type="match status" value="1"/>
</dbReference>
<organism evidence="2 3">
    <name type="scientific">Glonium stellatum</name>
    <dbReference type="NCBI Taxonomy" id="574774"/>
    <lineage>
        <taxon>Eukaryota</taxon>
        <taxon>Fungi</taxon>
        <taxon>Dikarya</taxon>
        <taxon>Ascomycota</taxon>
        <taxon>Pezizomycotina</taxon>
        <taxon>Dothideomycetes</taxon>
        <taxon>Pleosporomycetidae</taxon>
        <taxon>Gloniales</taxon>
        <taxon>Gloniaceae</taxon>
        <taxon>Glonium</taxon>
    </lineage>
</organism>
<dbReference type="InterPro" id="IPR021858">
    <property type="entry name" value="Fun_TF"/>
</dbReference>
<feature type="compositionally biased region" description="Polar residues" evidence="1">
    <location>
        <begin position="115"/>
        <end position="126"/>
    </location>
</feature>
<reference evidence="2 3" key="1">
    <citation type="journal article" date="2016" name="Nat. Commun.">
        <title>Ectomycorrhizal ecology is imprinted in the genome of the dominant symbiotic fungus Cenococcum geophilum.</title>
        <authorList>
            <consortium name="DOE Joint Genome Institute"/>
            <person name="Peter M."/>
            <person name="Kohler A."/>
            <person name="Ohm R.A."/>
            <person name="Kuo A."/>
            <person name="Krutzmann J."/>
            <person name="Morin E."/>
            <person name="Arend M."/>
            <person name="Barry K.W."/>
            <person name="Binder M."/>
            <person name="Choi C."/>
            <person name="Clum A."/>
            <person name="Copeland A."/>
            <person name="Grisel N."/>
            <person name="Haridas S."/>
            <person name="Kipfer T."/>
            <person name="LaButti K."/>
            <person name="Lindquist E."/>
            <person name="Lipzen A."/>
            <person name="Maire R."/>
            <person name="Meier B."/>
            <person name="Mihaltcheva S."/>
            <person name="Molinier V."/>
            <person name="Murat C."/>
            <person name="Poggeler S."/>
            <person name="Quandt C.A."/>
            <person name="Sperisen C."/>
            <person name="Tritt A."/>
            <person name="Tisserant E."/>
            <person name="Crous P.W."/>
            <person name="Henrissat B."/>
            <person name="Nehls U."/>
            <person name="Egli S."/>
            <person name="Spatafora J.W."/>
            <person name="Grigoriev I.V."/>
            <person name="Martin F.M."/>
        </authorList>
    </citation>
    <scope>NUCLEOTIDE SEQUENCE [LARGE SCALE GENOMIC DNA]</scope>
    <source>
        <strain evidence="2 3">CBS 207.34</strain>
    </source>
</reference>
<dbReference type="OrthoDB" id="5386330at2759"/>
<feature type="region of interest" description="Disordered" evidence="1">
    <location>
        <begin position="107"/>
        <end position="146"/>
    </location>
</feature>
<name>A0A8E2F9D2_9PEZI</name>
<dbReference type="PANTHER" id="PTHR37540:SF5">
    <property type="entry name" value="TRANSCRIPTION FACTOR DOMAIN-CONTAINING PROTEIN"/>
    <property type="match status" value="1"/>
</dbReference>
<dbReference type="Pfam" id="PF11951">
    <property type="entry name" value="Fungal_trans_2"/>
    <property type="match status" value="1"/>
</dbReference>
<dbReference type="EMBL" id="KV748844">
    <property type="protein sequence ID" value="OCL12690.1"/>
    <property type="molecule type" value="Genomic_DNA"/>
</dbReference>
<feature type="region of interest" description="Disordered" evidence="1">
    <location>
        <begin position="52"/>
        <end position="73"/>
    </location>
</feature>
<sequence>MESDCKYNASPGGEALEPQPGDQQAFLFINSSNGVRGSIKPNRAVRSFIMHQARKQRQWSTRKVPGSKGMRRGTKYFPNHEGLEDAESLPWFHYSPKEEDTRRINNLLKPRRSVNGRQSSESSTVCSCEDESCSHKQPDSVATSPASSLDRDFFAIGVLDPFDSLPIQTDSKTSALIDHFAGIVSPRIIPLDTRHQSKVATTEWLAKALQDSSRSAFAQAVLCSAALHLYVTGTGTMDYVLYHKTRAISEINSNLCDPESSIDDNNIAAVFTLLTIEETMLVPDAGHGHGPAGLTQRMIHLNGLRAMIEQRGGLSALATNKCLQSFILWHSIAHSVASFQRPYAALIDSHGLPYKYDISSFRARPSSTQMIRLCKDVKADADLLEIIVDVIAYSSDVTFWFDDPRCPLDPLELQKHASLLHYRLFDWYDRSAEVRNTLDQCICLSLLIFAVRISQPADQTYRSIMVTTVQRLREALKKTNIFKWAKAPDLLLWTLTIGTLAAQGSPEMGFFAQYCSVAFADAGFGEDTKCEELLRRMRKLLWICSLLDKDVERLWARIGVAKASDEGVPEAEDDLEEPLKSPDIKDAAVGLLTSKRFFT</sequence>
<evidence type="ECO:0000256" key="1">
    <source>
        <dbReference type="SAM" id="MobiDB-lite"/>
    </source>
</evidence>
<dbReference type="AlphaFoldDB" id="A0A8E2F9D2"/>
<keyword evidence="3" id="KW-1185">Reference proteome</keyword>
<feature type="region of interest" description="Disordered" evidence="1">
    <location>
        <begin position="1"/>
        <end position="20"/>
    </location>
</feature>
<evidence type="ECO:0000313" key="3">
    <source>
        <dbReference type="Proteomes" id="UP000250140"/>
    </source>
</evidence>
<evidence type="ECO:0000313" key="2">
    <source>
        <dbReference type="EMBL" id="OCL12690.1"/>
    </source>
</evidence>